<dbReference type="AlphaFoldDB" id="A0A2A2EEG8"/>
<proteinExistence type="predicted"/>
<name>A0A2A2EEG8_9BIFI</name>
<evidence type="ECO:0000313" key="2">
    <source>
        <dbReference type="Proteomes" id="UP000218399"/>
    </source>
</evidence>
<dbReference type="RefSeq" id="WP_095615104.1">
    <property type="nucleotide sequence ID" value="NZ_MVOH01000014.1"/>
</dbReference>
<dbReference type="OrthoDB" id="4561431at2"/>
<comment type="caution">
    <text evidence="1">The sequence shown here is derived from an EMBL/GenBank/DDBJ whole genome shotgun (WGS) entry which is preliminary data.</text>
</comment>
<reference evidence="1 2" key="1">
    <citation type="journal article" date="2017" name="ISME J.">
        <title>Unveiling bifidobacterial biogeography across the mammalian branch of the tree of life.</title>
        <authorList>
            <person name="Milani C."/>
            <person name="Mangifesta M."/>
            <person name="Mancabelli L."/>
            <person name="Lugli G.A."/>
            <person name="James K."/>
            <person name="Duranti S."/>
            <person name="Turroni F."/>
            <person name="Ferrario C."/>
            <person name="Ossiprandi M.C."/>
            <person name="van Sinderen D."/>
            <person name="Ventura M."/>
        </authorList>
    </citation>
    <scope>NUCLEOTIDE SEQUENCE [LARGE SCALE GENOMIC DNA]</scope>
    <source>
        <strain evidence="2">Ham19E</strain>
    </source>
</reference>
<organism evidence="1 2">
    <name type="scientific">Bifidobacterium criceti</name>
    <dbReference type="NCBI Taxonomy" id="1960969"/>
    <lineage>
        <taxon>Bacteria</taxon>
        <taxon>Bacillati</taxon>
        <taxon>Actinomycetota</taxon>
        <taxon>Actinomycetes</taxon>
        <taxon>Bifidobacteriales</taxon>
        <taxon>Bifidobacteriaceae</taxon>
        <taxon>Bifidobacterium</taxon>
    </lineage>
</organism>
<keyword evidence="2" id="KW-1185">Reference proteome</keyword>
<protein>
    <submittedName>
        <fullName evidence="1">Uncharacterized protein</fullName>
    </submittedName>
</protein>
<dbReference type="EMBL" id="MVOH01000014">
    <property type="protein sequence ID" value="PAU67380.1"/>
    <property type="molecule type" value="Genomic_DNA"/>
</dbReference>
<gene>
    <name evidence="1" type="ORF">B1526_1103</name>
</gene>
<evidence type="ECO:0000313" key="1">
    <source>
        <dbReference type="EMBL" id="PAU67380.1"/>
    </source>
</evidence>
<accession>A0A2A2EEG8</accession>
<sequence>MPNKQAKTTWDPAQHPRGWAAEWFEAPETPDDGSYRIGEEIRDLRKPGPKTIGVLGKTCNSRIVFYPDLQAMFAYQDDTDGCGADQMGEYWANEFCTMHMLYDKKRKAIGLRPAFIKLYLSSHSDHQFRIRSYKPVHDFFGKEFAQNTDFGRLRARVEARLQRCTSVESGEPVFEYIKAACNAPERSEHVNAWHVLGAPTARTTKTKGALAEAGAKVTVSWPTEEEVRDVDRKRAALALEYDPKTGMLYQQRGPRYTIGKNGAKGRMSQLDAWLLAVLTAAEGSMTLSEIVEVMLIDHPYLAPDHQVDMHMESLEFEDGTMRTDVEMSAYGRHVPTGYPDSTDPADALGFYESQEMGTREQRALIGIIRAELPEEAQDLIDVHALPPHMLRGLAIEIRCRRMRTTSKDEIIEQLESELRESMKEDRS</sequence>
<dbReference type="Proteomes" id="UP000218399">
    <property type="component" value="Unassembled WGS sequence"/>
</dbReference>